<dbReference type="Proteomes" id="UP001596047">
    <property type="component" value="Unassembled WGS sequence"/>
</dbReference>
<gene>
    <name evidence="1" type="ORF">ACFPYJ_29960</name>
</gene>
<protein>
    <submittedName>
        <fullName evidence="1">Alkaline phosphatase family protein</fullName>
    </submittedName>
</protein>
<dbReference type="Gene3D" id="3.40.720.10">
    <property type="entry name" value="Alkaline Phosphatase, subunit A"/>
    <property type="match status" value="1"/>
</dbReference>
<name>A0ABW0W9S9_9BACL</name>
<dbReference type="EMBL" id="JBHSOW010000121">
    <property type="protein sequence ID" value="MFC5653266.1"/>
    <property type="molecule type" value="Genomic_DNA"/>
</dbReference>
<dbReference type="Pfam" id="PF01663">
    <property type="entry name" value="Phosphodiest"/>
    <property type="match status" value="1"/>
</dbReference>
<accession>A0ABW0W9S9</accession>
<dbReference type="PANTHER" id="PTHR10151:SF120">
    <property type="entry name" value="BIS(5'-ADENOSYL)-TRIPHOSPHATASE"/>
    <property type="match status" value="1"/>
</dbReference>
<dbReference type="SUPFAM" id="SSF53649">
    <property type="entry name" value="Alkaline phosphatase-like"/>
    <property type="match status" value="1"/>
</dbReference>
<proteinExistence type="predicted"/>
<dbReference type="InterPro" id="IPR002591">
    <property type="entry name" value="Phosphodiest/P_Trfase"/>
</dbReference>
<comment type="caution">
    <text evidence="1">The sequence shown here is derived from an EMBL/GenBank/DDBJ whole genome shotgun (WGS) entry which is preliminary data.</text>
</comment>
<evidence type="ECO:0000313" key="1">
    <source>
        <dbReference type="EMBL" id="MFC5653266.1"/>
    </source>
</evidence>
<evidence type="ECO:0000313" key="2">
    <source>
        <dbReference type="Proteomes" id="UP001596047"/>
    </source>
</evidence>
<keyword evidence="2" id="KW-1185">Reference proteome</keyword>
<organism evidence="1 2">
    <name type="scientific">Paenibacillus solisilvae</name>
    <dbReference type="NCBI Taxonomy" id="2486751"/>
    <lineage>
        <taxon>Bacteria</taxon>
        <taxon>Bacillati</taxon>
        <taxon>Bacillota</taxon>
        <taxon>Bacilli</taxon>
        <taxon>Bacillales</taxon>
        <taxon>Paenibacillaceae</taxon>
        <taxon>Paenibacillus</taxon>
    </lineage>
</organism>
<dbReference type="InterPro" id="IPR017850">
    <property type="entry name" value="Alkaline_phosphatase_core_sf"/>
</dbReference>
<reference evidence="2" key="1">
    <citation type="journal article" date="2019" name="Int. J. Syst. Evol. Microbiol.">
        <title>The Global Catalogue of Microorganisms (GCM) 10K type strain sequencing project: providing services to taxonomists for standard genome sequencing and annotation.</title>
        <authorList>
            <consortium name="The Broad Institute Genomics Platform"/>
            <consortium name="The Broad Institute Genome Sequencing Center for Infectious Disease"/>
            <person name="Wu L."/>
            <person name="Ma J."/>
        </authorList>
    </citation>
    <scope>NUCLEOTIDE SEQUENCE [LARGE SCALE GENOMIC DNA]</scope>
    <source>
        <strain evidence="2">CGMCC 1.3240</strain>
    </source>
</reference>
<dbReference type="PANTHER" id="PTHR10151">
    <property type="entry name" value="ECTONUCLEOTIDE PYROPHOSPHATASE/PHOSPHODIESTERASE"/>
    <property type="match status" value="1"/>
</dbReference>
<dbReference type="RefSeq" id="WP_379191921.1">
    <property type="nucleotide sequence ID" value="NZ_JBHSOW010000121.1"/>
</dbReference>
<sequence>MPKQGTCQRVFILGMDGAGNFVRDTDTPHMHEFLKRGILTYDAQAVLPTISAECWGSMLHGVLPEKHGLNNDRAELEAYPEDSPYPSVFRLARERWSDAKLAAFTSWSPINRGIIEDGIGVHKVCLPDEELAASIETYLESNTDVKLLFMQLDEPDASGHDSGYGSDSPLYLQAITRSDQLIGKVLDKIEQLGLMEDSLIMIVTDHGGGGAARYSHGSDHPQDKTVFWGCAGPGIEPGTPISNLSITDAAAIVACALDLEAPEHWDAVLPEALFGQSLKE</sequence>